<organism evidence="4 5">
    <name type="scientific">Zhouia spongiae</name>
    <dbReference type="NCBI Taxonomy" id="2202721"/>
    <lineage>
        <taxon>Bacteria</taxon>
        <taxon>Pseudomonadati</taxon>
        <taxon>Bacteroidota</taxon>
        <taxon>Flavobacteriia</taxon>
        <taxon>Flavobacteriales</taxon>
        <taxon>Flavobacteriaceae</taxon>
        <taxon>Zhouia</taxon>
    </lineage>
</organism>
<proteinExistence type="predicted"/>
<protein>
    <submittedName>
        <fullName evidence="4">LytTR family DNA-binding domain-containing protein</fullName>
    </submittedName>
</protein>
<keyword evidence="1" id="KW-0597">Phosphoprotein</keyword>
<evidence type="ECO:0000313" key="5">
    <source>
        <dbReference type="Proteomes" id="UP000829476"/>
    </source>
</evidence>
<dbReference type="SUPFAM" id="SSF52172">
    <property type="entry name" value="CheY-like"/>
    <property type="match status" value="1"/>
</dbReference>
<evidence type="ECO:0000259" key="3">
    <source>
        <dbReference type="PROSITE" id="PS50930"/>
    </source>
</evidence>
<dbReference type="GO" id="GO:0003677">
    <property type="term" value="F:DNA binding"/>
    <property type="evidence" value="ECO:0007669"/>
    <property type="project" value="UniProtKB-KW"/>
</dbReference>
<accession>A0ABY3YQQ8</accession>
<dbReference type="PANTHER" id="PTHR37299:SF1">
    <property type="entry name" value="STAGE 0 SPORULATION PROTEIN A HOMOLOG"/>
    <property type="match status" value="1"/>
</dbReference>
<keyword evidence="5" id="KW-1185">Reference proteome</keyword>
<dbReference type="PANTHER" id="PTHR37299">
    <property type="entry name" value="TRANSCRIPTIONAL REGULATOR-RELATED"/>
    <property type="match status" value="1"/>
</dbReference>
<dbReference type="InterPro" id="IPR007492">
    <property type="entry name" value="LytTR_DNA-bd_dom"/>
</dbReference>
<dbReference type="EMBL" id="CP094326">
    <property type="protein sequence ID" value="UNZ00032.1"/>
    <property type="molecule type" value="Genomic_DNA"/>
</dbReference>
<feature type="domain" description="Response regulatory" evidence="2">
    <location>
        <begin position="7"/>
        <end position="119"/>
    </location>
</feature>
<dbReference type="Gene3D" id="2.40.50.1020">
    <property type="entry name" value="LytTr DNA-binding domain"/>
    <property type="match status" value="1"/>
</dbReference>
<dbReference type="Gene3D" id="3.40.50.2300">
    <property type="match status" value="1"/>
</dbReference>
<dbReference type="SMART" id="SM00448">
    <property type="entry name" value="REC"/>
    <property type="match status" value="1"/>
</dbReference>
<dbReference type="RefSeq" id="WP_242938399.1">
    <property type="nucleotide sequence ID" value="NZ_CP094326.1"/>
</dbReference>
<keyword evidence="4" id="KW-0238">DNA-binding</keyword>
<evidence type="ECO:0000259" key="2">
    <source>
        <dbReference type="PROSITE" id="PS50110"/>
    </source>
</evidence>
<dbReference type="PROSITE" id="PS50110">
    <property type="entry name" value="RESPONSE_REGULATORY"/>
    <property type="match status" value="1"/>
</dbReference>
<dbReference type="PROSITE" id="PS50930">
    <property type="entry name" value="HTH_LYTTR"/>
    <property type="match status" value="1"/>
</dbReference>
<dbReference type="SMART" id="SM00850">
    <property type="entry name" value="LytTR"/>
    <property type="match status" value="1"/>
</dbReference>
<sequence>MNNIPYTTLIVDDEPPARQRLKELLSGFTDTFNVIDEATNGIEGIEKIKHINPEIIFLDIEMPGMTGFEMLRQLKEIPIVIFCTAYDEFSLQAFETNSLDYLLKPVRKERLEQTILKLRFFKKEHQSAKITSILQQITGSISQKTLTSITIKNGKRIIFIKLEEVSHFKAGDKYVSVYTKNGEEHLTCQSLNTLENQLPDRFIRIHRSIIINKDLIKEIQTYFNSRFSFRLNDKYEATVISGRSYQQQIKEWMGI</sequence>
<dbReference type="Pfam" id="PF00072">
    <property type="entry name" value="Response_reg"/>
    <property type="match status" value="1"/>
</dbReference>
<name>A0ABY3YQQ8_9FLAO</name>
<feature type="domain" description="HTH LytTR-type" evidence="3">
    <location>
        <begin position="149"/>
        <end position="255"/>
    </location>
</feature>
<dbReference type="Proteomes" id="UP000829476">
    <property type="component" value="Chromosome"/>
</dbReference>
<evidence type="ECO:0000256" key="1">
    <source>
        <dbReference type="PROSITE-ProRule" id="PRU00169"/>
    </source>
</evidence>
<dbReference type="Pfam" id="PF04397">
    <property type="entry name" value="LytTR"/>
    <property type="match status" value="1"/>
</dbReference>
<dbReference type="InterPro" id="IPR011006">
    <property type="entry name" value="CheY-like_superfamily"/>
</dbReference>
<evidence type="ECO:0000313" key="4">
    <source>
        <dbReference type="EMBL" id="UNZ00032.1"/>
    </source>
</evidence>
<feature type="modified residue" description="4-aspartylphosphate" evidence="1">
    <location>
        <position position="59"/>
    </location>
</feature>
<dbReference type="InterPro" id="IPR001789">
    <property type="entry name" value="Sig_transdc_resp-reg_receiver"/>
</dbReference>
<dbReference type="InterPro" id="IPR046947">
    <property type="entry name" value="LytR-like"/>
</dbReference>
<gene>
    <name evidence="4" type="ORF">MQE36_06700</name>
</gene>
<reference evidence="4 5" key="1">
    <citation type="journal article" date="2018" name="Int. J. Syst. Evol. Microbiol.">
        <title>Zhouia spongiae sp. nov., isolated from a marine sponge.</title>
        <authorList>
            <person name="Zhuang L."/>
            <person name="Lin B."/>
            <person name="Qin F."/>
            <person name="Luo L."/>
        </authorList>
    </citation>
    <scope>NUCLEOTIDE SEQUENCE [LARGE SCALE GENOMIC DNA]</scope>
    <source>
        <strain evidence="4 5">HN-Y44</strain>
    </source>
</reference>